<dbReference type="InParanoid" id="K3Y4D0"/>
<reference evidence="2" key="1">
    <citation type="journal article" date="2012" name="Nat. Biotechnol.">
        <title>Reference genome sequence of the model plant Setaria.</title>
        <authorList>
            <person name="Bennetzen J.L."/>
            <person name="Schmutz J."/>
            <person name="Wang H."/>
            <person name="Percifield R."/>
            <person name="Hawkins J."/>
            <person name="Pontaroli A.C."/>
            <person name="Estep M."/>
            <person name="Feng L."/>
            <person name="Vaughn J.N."/>
            <person name="Grimwood J."/>
            <person name="Jenkins J."/>
            <person name="Barry K."/>
            <person name="Lindquist E."/>
            <person name="Hellsten U."/>
            <person name="Deshpande S."/>
            <person name="Wang X."/>
            <person name="Wu X."/>
            <person name="Mitros T."/>
            <person name="Triplett J."/>
            <person name="Yang X."/>
            <person name="Ye C.Y."/>
            <person name="Mauro-Herrera M."/>
            <person name="Wang L."/>
            <person name="Li P."/>
            <person name="Sharma M."/>
            <person name="Sharma R."/>
            <person name="Ronald P.C."/>
            <person name="Panaud O."/>
            <person name="Kellogg E.A."/>
            <person name="Brutnell T.P."/>
            <person name="Doust A.N."/>
            <person name="Tuskan G.A."/>
            <person name="Rokhsar D."/>
            <person name="Devos K.M."/>
        </authorList>
    </citation>
    <scope>NUCLEOTIDE SEQUENCE [LARGE SCALE GENOMIC DNA]</scope>
    <source>
        <strain evidence="2">cv. Yugu1</strain>
    </source>
</reference>
<evidence type="ECO:0000313" key="2">
    <source>
        <dbReference type="Proteomes" id="UP000004995"/>
    </source>
</evidence>
<dbReference type="Proteomes" id="UP000004995">
    <property type="component" value="Unassembled WGS sequence"/>
</dbReference>
<reference evidence="1" key="2">
    <citation type="submission" date="2018-08" db="UniProtKB">
        <authorList>
            <consortium name="EnsemblPlants"/>
        </authorList>
    </citation>
    <scope>IDENTIFICATION</scope>
    <source>
        <strain evidence="1">Yugu1</strain>
    </source>
</reference>
<dbReference type="EnsemblPlants" id="KQL11438">
    <property type="protein sequence ID" value="KQL11438"/>
    <property type="gene ID" value="SETIT_009068mg"/>
</dbReference>
<sequence>MGKKKLLLSSGLEYVLKERESILSSMLLWGNDENIFQRLFLRVINVIYLLIIPCTSV</sequence>
<name>K3Y4D0_SETIT</name>
<dbReference type="Gramene" id="KQL11438">
    <property type="protein sequence ID" value="KQL11438"/>
    <property type="gene ID" value="SETIT_009068mg"/>
</dbReference>
<proteinExistence type="predicted"/>
<accession>K3Y4D0</accession>
<organism evidence="1 2">
    <name type="scientific">Setaria italica</name>
    <name type="common">Foxtail millet</name>
    <name type="synonym">Panicum italicum</name>
    <dbReference type="NCBI Taxonomy" id="4555"/>
    <lineage>
        <taxon>Eukaryota</taxon>
        <taxon>Viridiplantae</taxon>
        <taxon>Streptophyta</taxon>
        <taxon>Embryophyta</taxon>
        <taxon>Tracheophyta</taxon>
        <taxon>Spermatophyta</taxon>
        <taxon>Magnoliopsida</taxon>
        <taxon>Liliopsida</taxon>
        <taxon>Poales</taxon>
        <taxon>Poaceae</taxon>
        <taxon>PACMAD clade</taxon>
        <taxon>Panicoideae</taxon>
        <taxon>Panicodae</taxon>
        <taxon>Paniceae</taxon>
        <taxon>Cenchrinae</taxon>
        <taxon>Setaria</taxon>
    </lineage>
</organism>
<keyword evidence="2" id="KW-1185">Reference proteome</keyword>
<evidence type="ECO:0000313" key="1">
    <source>
        <dbReference type="EnsemblPlants" id="KQL11438"/>
    </source>
</evidence>
<dbReference type="EMBL" id="AGNK02002612">
    <property type="status" value="NOT_ANNOTATED_CDS"/>
    <property type="molecule type" value="Genomic_DNA"/>
</dbReference>
<protein>
    <submittedName>
        <fullName evidence="1">Uncharacterized protein</fullName>
    </submittedName>
</protein>
<dbReference type="AlphaFoldDB" id="K3Y4D0"/>
<dbReference type="HOGENOM" id="CLU_3000055_0_0_1"/>